<reference evidence="2 3" key="1">
    <citation type="submission" date="2020-01" db="EMBL/GenBank/DDBJ databases">
        <authorList>
            <person name="Gupta K D."/>
        </authorList>
    </citation>
    <scope>NUCLEOTIDE SEQUENCE [LARGE SCALE GENOMIC DNA]</scope>
</reference>
<sequence length="290" mass="31889">MFSCSNHHHLGQQSSSVPLLAGTHRRRSPDKTPSESSDDAQAAPLTKSPHTWRVVKRGRTDRNDQPQHHVPWPSTPLLLSPFTNPSTMGPLKTGCEKPTKTNNLRPPQDDLKHLEQLLDSVLATAIILQATSTKLVELSPHTRSALAAIVSMLQPSGIMPTITKPQPQPVVKRPAAATGTKSYAQAALHKAGMDQPSHRKGVSQAGRAPHMSWKAQPTQMQCHSPYRLTLRWPNRQPPLTMEFLSLLVPQLNYNLNDVHQPPRILAANLTKAGNISLLTWAPYTAAQLIT</sequence>
<dbReference type="AlphaFoldDB" id="A0A8S0XPL4"/>
<dbReference type="Proteomes" id="UP000467700">
    <property type="component" value="Unassembled WGS sequence"/>
</dbReference>
<dbReference type="OrthoDB" id="3060724at2759"/>
<evidence type="ECO:0000313" key="3">
    <source>
        <dbReference type="Proteomes" id="UP000467700"/>
    </source>
</evidence>
<gene>
    <name evidence="2" type="ORF">AAE3_LOCUS10090</name>
</gene>
<name>A0A8S0XPL4_CYCAE</name>
<feature type="compositionally biased region" description="Basic residues" evidence="1">
    <location>
        <begin position="1"/>
        <end position="10"/>
    </location>
</feature>
<dbReference type="EMBL" id="CACVBS010000063">
    <property type="protein sequence ID" value="CAA7267863.1"/>
    <property type="molecule type" value="Genomic_DNA"/>
</dbReference>
<proteinExistence type="predicted"/>
<accession>A0A8S0XPL4</accession>
<feature type="region of interest" description="Disordered" evidence="1">
    <location>
        <begin position="190"/>
        <end position="218"/>
    </location>
</feature>
<keyword evidence="3" id="KW-1185">Reference proteome</keyword>
<feature type="compositionally biased region" description="Basic and acidic residues" evidence="1">
    <location>
        <begin position="58"/>
        <end position="67"/>
    </location>
</feature>
<feature type="region of interest" description="Disordered" evidence="1">
    <location>
        <begin position="1"/>
        <end position="79"/>
    </location>
</feature>
<organism evidence="2 3">
    <name type="scientific">Cyclocybe aegerita</name>
    <name type="common">Black poplar mushroom</name>
    <name type="synonym">Agrocybe aegerita</name>
    <dbReference type="NCBI Taxonomy" id="1973307"/>
    <lineage>
        <taxon>Eukaryota</taxon>
        <taxon>Fungi</taxon>
        <taxon>Dikarya</taxon>
        <taxon>Basidiomycota</taxon>
        <taxon>Agaricomycotina</taxon>
        <taxon>Agaricomycetes</taxon>
        <taxon>Agaricomycetidae</taxon>
        <taxon>Agaricales</taxon>
        <taxon>Agaricineae</taxon>
        <taxon>Bolbitiaceae</taxon>
        <taxon>Cyclocybe</taxon>
    </lineage>
</organism>
<protein>
    <submittedName>
        <fullName evidence="2">Uncharacterized protein</fullName>
    </submittedName>
</protein>
<evidence type="ECO:0000313" key="2">
    <source>
        <dbReference type="EMBL" id="CAA7267863.1"/>
    </source>
</evidence>
<evidence type="ECO:0000256" key="1">
    <source>
        <dbReference type="SAM" id="MobiDB-lite"/>
    </source>
</evidence>
<comment type="caution">
    <text evidence="2">The sequence shown here is derived from an EMBL/GenBank/DDBJ whole genome shotgun (WGS) entry which is preliminary data.</text>
</comment>